<dbReference type="Proteomes" id="UP000290289">
    <property type="component" value="Chromosome 6"/>
</dbReference>
<evidence type="ECO:0000313" key="3">
    <source>
        <dbReference type="Proteomes" id="UP000290289"/>
    </source>
</evidence>
<gene>
    <name evidence="2" type="ORF">DVH24_035886</name>
</gene>
<dbReference type="AlphaFoldDB" id="A0A498JN89"/>
<evidence type="ECO:0000313" key="2">
    <source>
        <dbReference type="EMBL" id="RXH97218.1"/>
    </source>
</evidence>
<evidence type="ECO:0000256" key="1">
    <source>
        <dbReference type="SAM" id="MobiDB-lite"/>
    </source>
</evidence>
<sequence length="100" mass="10732">MSHLIRSHKVVLNAPRSIPWPPISAATAPVEMDHRPVNPVDLVDLVGPEVSQVSASLAFSMAQPVSVRIGHHRPHTLDTSTSTTDASGSQQGKHMINAEK</sequence>
<reference evidence="2 3" key="1">
    <citation type="submission" date="2018-10" db="EMBL/GenBank/DDBJ databases">
        <title>A high-quality apple genome assembly.</title>
        <authorList>
            <person name="Hu J."/>
        </authorList>
    </citation>
    <scope>NUCLEOTIDE SEQUENCE [LARGE SCALE GENOMIC DNA]</scope>
    <source>
        <strain evidence="3">cv. HFTH1</strain>
        <tissue evidence="2">Young leaf</tissue>
    </source>
</reference>
<accession>A0A498JN89</accession>
<feature type="region of interest" description="Disordered" evidence="1">
    <location>
        <begin position="72"/>
        <end position="100"/>
    </location>
</feature>
<keyword evidence="3" id="KW-1185">Reference proteome</keyword>
<feature type="compositionally biased region" description="Low complexity" evidence="1">
    <location>
        <begin position="78"/>
        <end position="92"/>
    </location>
</feature>
<proteinExistence type="predicted"/>
<name>A0A498JN89_MALDO</name>
<dbReference type="EMBL" id="RDQH01000332">
    <property type="protein sequence ID" value="RXH97218.1"/>
    <property type="molecule type" value="Genomic_DNA"/>
</dbReference>
<protein>
    <submittedName>
        <fullName evidence="2">Uncharacterized protein</fullName>
    </submittedName>
</protein>
<comment type="caution">
    <text evidence="2">The sequence shown here is derived from an EMBL/GenBank/DDBJ whole genome shotgun (WGS) entry which is preliminary data.</text>
</comment>
<organism evidence="2 3">
    <name type="scientific">Malus domestica</name>
    <name type="common">Apple</name>
    <name type="synonym">Pyrus malus</name>
    <dbReference type="NCBI Taxonomy" id="3750"/>
    <lineage>
        <taxon>Eukaryota</taxon>
        <taxon>Viridiplantae</taxon>
        <taxon>Streptophyta</taxon>
        <taxon>Embryophyta</taxon>
        <taxon>Tracheophyta</taxon>
        <taxon>Spermatophyta</taxon>
        <taxon>Magnoliopsida</taxon>
        <taxon>eudicotyledons</taxon>
        <taxon>Gunneridae</taxon>
        <taxon>Pentapetalae</taxon>
        <taxon>rosids</taxon>
        <taxon>fabids</taxon>
        <taxon>Rosales</taxon>
        <taxon>Rosaceae</taxon>
        <taxon>Amygdaloideae</taxon>
        <taxon>Maleae</taxon>
        <taxon>Malus</taxon>
    </lineage>
</organism>